<accession>A0A8K0XPT6</accession>
<evidence type="ECO:0000313" key="1">
    <source>
        <dbReference type="EMBL" id="KAH8100378.1"/>
    </source>
</evidence>
<sequence>MTMFGDSPGDIDFEDDGSVFVEQLATIRHCDDSTAIGPEYLIVVDGAVKVAEEDVFDKTDSEYMVEGMNMERRTVTIELERAQKSGAPKRPNRVGARDRLKIDKFKGRCDHGTNALTEGDGEPRPHSVLVRHSPMCRSPLLWHLTDKSELYSILSGASRLNYAEGRVVLLIELCVAKKFLAIQLGGLTITRKRKPRLNNLNATTSPRYPMPKTTITIVHVCGQWECQGLIISGFQMERSLLTESVEWDGRTNEEIWPLDSTRFEWECEDLSPSFLDPFAYQCSCASYQWYRHLEEWRWFCHWMSPDARRPPSGNSVLPDNTRAYSDEFCTGMASVHVPEKANTWHKAKRQHLTSPALESLRIPRRIDWKQSALWNLMRLPRKVYAPIYPVCSYLFFSWEHYHHQFSLLDDLCGAICGF</sequence>
<comment type="caution">
    <text evidence="1">The sequence shown here is derived from an EMBL/GenBank/DDBJ whole genome shotgun (WGS) entry which is preliminary data.</text>
</comment>
<protein>
    <submittedName>
        <fullName evidence="1">Uncharacterized protein</fullName>
    </submittedName>
</protein>
<name>A0A8K0XPT6_9AGAR</name>
<proteinExistence type="predicted"/>
<dbReference type="EMBL" id="JAEVFJ010000016">
    <property type="protein sequence ID" value="KAH8100378.1"/>
    <property type="molecule type" value="Genomic_DNA"/>
</dbReference>
<dbReference type="Proteomes" id="UP000813824">
    <property type="component" value="Unassembled WGS sequence"/>
</dbReference>
<gene>
    <name evidence="1" type="ORF">BXZ70DRAFT_907481</name>
</gene>
<organism evidence="1 2">
    <name type="scientific">Cristinia sonorae</name>
    <dbReference type="NCBI Taxonomy" id="1940300"/>
    <lineage>
        <taxon>Eukaryota</taxon>
        <taxon>Fungi</taxon>
        <taxon>Dikarya</taxon>
        <taxon>Basidiomycota</taxon>
        <taxon>Agaricomycotina</taxon>
        <taxon>Agaricomycetes</taxon>
        <taxon>Agaricomycetidae</taxon>
        <taxon>Agaricales</taxon>
        <taxon>Pleurotineae</taxon>
        <taxon>Stephanosporaceae</taxon>
        <taxon>Cristinia</taxon>
    </lineage>
</organism>
<keyword evidence="2" id="KW-1185">Reference proteome</keyword>
<evidence type="ECO:0000313" key="2">
    <source>
        <dbReference type="Proteomes" id="UP000813824"/>
    </source>
</evidence>
<reference evidence="1" key="1">
    <citation type="journal article" date="2021" name="New Phytol.">
        <title>Evolutionary innovations through gain and loss of genes in the ectomycorrhizal Boletales.</title>
        <authorList>
            <person name="Wu G."/>
            <person name="Miyauchi S."/>
            <person name="Morin E."/>
            <person name="Kuo A."/>
            <person name="Drula E."/>
            <person name="Varga T."/>
            <person name="Kohler A."/>
            <person name="Feng B."/>
            <person name="Cao Y."/>
            <person name="Lipzen A."/>
            <person name="Daum C."/>
            <person name="Hundley H."/>
            <person name="Pangilinan J."/>
            <person name="Johnson J."/>
            <person name="Barry K."/>
            <person name="LaButti K."/>
            <person name="Ng V."/>
            <person name="Ahrendt S."/>
            <person name="Min B."/>
            <person name="Choi I.G."/>
            <person name="Park H."/>
            <person name="Plett J.M."/>
            <person name="Magnuson J."/>
            <person name="Spatafora J.W."/>
            <person name="Nagy L.G."/>
            <person name="Henrissat B."/>
            <person name="Grigoriev I.V."/>
            <person name="Yang Z.L."/>
            <person name="Xu J."/>
            <person name="Martin F.M."/>
        </authorList>
    </citation>
    <scope>NUCLEOTIDE SEQUENCE</scope>
    <source>
        <strain evidence="1">KKN 215</strain>
    </source>
</reference>
<dbReference type="AlphaFoldDB" id="A0A8K0XPT6"/>